<feature type="compositionally biased region" description="Low complexity" evidence="1">
    <location>
        <begin position="159"/>
        <end position="172"/>
    </location>
</feature>
<protein>
    <submittedName>
        <fullName evidence="2">Uncharacterized protein</fullName>
    </submittedName>
</protein>
<feature type="region of interest" description="Disordered" evidence="1">
    <location>
        <begin position="312"/>
        <end position="344"/>
    </location>
</feature>
<feature type="compositionally biased region" description="Polar residues" evidence="1">
    <location>
        <begin position="69"/>
        <end position="103"/>
    </location>
</feature>
<reference evidence="2 3" key="1">
    <citation type="submission" date="2019-02" db="EMBL/GenBank/DDBJ databases">
        <title>Deep-cultivation of Planctomycetes and their phenomic and genomic characterization uncovers novel biology.</title>
        <authorList>
            <person name="Wiegand S."/>
            <person name="Jogler M."/>
            <person name="Boedeker C."/>
            <person name="Pinto D."/>
            <person name="Vollmers J."/>
            <person name="Rivas-Marin E."/>
            <person name="Kohn T."/>
            <person name="Peeters S.H."/>
            <person name="Heuer A."/>
            <person name="Rast P."/>
            <person name="Oberbeckmann S."/>
            <person name="Bunk B."/>
            <person name="Jeske O."/>
            <person name="Meyerdierks A."/>
            <person name="Storesund J.E."/>
            <person name="Kallscheuer N."/>
            <person name="Luecker S."/>
            <person name="Lage O.M."/>
            <person name="Pohl T."/>
            <person name="Merkel B.J."/>
            <person name="Hornburger P."/>
            <person name="Mueller R.-W."/>
            <person name="Bruemmer F."/>
            <person name="Labrenz M."/>
            <person name="Spormann A.M."/>
            <person name="Op den Camp H."/>
            <person name="Overmann J."/>
            <person name="Amann R."/>
            <person name="Jetten M.S.M."/>
            <person name="Mascher T."/>
            <person name="Medema M.H."/>
            <person name="Devos D.P."/>
            <person name="Kaster A.-K."/>
            <person name="Ovreas L."/>
            <person name="Rohde M."/>
            <person name="Galperin M.Y."/>
            <person name="Jogler C."/>
        </authorList>
    </citation>
    <scope>NUCLEOTIDE SEQUENCE [LARGE SCALE GENOMIC DNA]</scope>
    <source>
        <strain evidence="2 3">K23_9</strain>
    </source>
</reference>
<feature type="region of interest" description="Disordered" evidence="1">
    <location>
        <begin position="1"/>
        <end position="25"/>
    </location>
</feature>
<feature type="compositionally biased region" description="Polar residues" evidence="1">
    <location>
        <begin position="455"/>
        <end position="469"/>
    </location>
</feature>
<feature type="region of interest" description="Disordered" evidence="1">
    <location>
        <begin position="382"/>
        <end position="488"/>
    </location>
</feature>
<dbReference type="Proteomes" id="UP000319817">
    <property type="component" value="Chromosome"/>
</dbReference>
<feature type="compositionally biased region" description="Basic and acidic residues" evidence="1">
    <location>
        <begin position="393"/>
        <end position="451"/>
    </location>
</feature>
<feature type="compositionally biased region" description="Polar residues" evidence="1">
    <location>
        <begin position="141"/>
        <end position="153"/>
    </location>
</feature>
<dbReference type="EMBL" id="CP036526">
    <property type="protein sequence ID" value="QDT09198.1"/>
    <property type="molecule type" value="Genomic_DNA"/>
</dbReference>
<dbReference type="AlphaFoldDB" id="A0A517NPZ8"/>
<sequence>MTPATSFAEQRSTLHLIPPKNAPENTEVIGPLKLLNPAAEVAERESVLEAEVVKDTAKDVAVRKPVPAQTKQSTASVRNNTQRSMSAVPTQNATYRGVQSTLKMQPVAGPIFGRGNRNGQPLFRLRGRTNQHPASNHKHQQPSQSGATRAPQNLPQPPRSVAAANAPSARVAEQTLRHTETGGWVSRNGTQGSQPLRDPNARSAESYTPSYASENRAEAERRYAVGDVGSAARDQRSADPRLAEPSAREPRTISPRLSEPHAIEPRAIEPRRPVASTLEFKTRAPQVDPPSLTPPADLRASERVDLQVDDQVQAVEPGRSVLSFKKQPAPRLESPKTKSQSSTNDQIAEALERLEQLVPPANETLNEPMRLAPLAKKPVERLAPKSVPAADVALREKSESSTEPSEAERAKDDIREELAKEAKRQQERLEAANKTDAPRVAKRSEIRRDPAKASASASLSRQETASRGSSRVGDLDTSSPQSGSSAEQSVTLDYVGMPATPIQITPYVQRMQPGIARVLQYYHDRPEKAAGRSNWGMMHSIMVYGVNTRCAVGSRHYSTIAWIAGNNVCRGQRLFTSQGGRIQVKSGVGLQGHQAQLLTVLSLCDVPSNYPIYADNVRYSMQDIIEQEKLACKSGEELTFTLIGLSHYLNTDDQWIASDGQRWDFERLIREELRQPIVGAACGGSHRLMGYAHALRNRRAEGKPITGQWARAEKYVRDFVNYTYSLQNRDGSMGTNWYEGRGDSGDVDRKIQTTGHMVEFLLTTTPDSQLQDPRLVRGIAFLLNSMNRDLGHDWKIGPKGHALRSLAMYHDRVFKSGPAYRPDSIAKHPSTYGSKR</sequence>
<feature type="compositionally biased region" description="Polar residues" evidence="1">
    <location>
        <begin position="203"/>
        <end position="213"/>
    </location>
</feature>
<feature type="compositionally biased region" description="Basic and acidic residues" evidence="1">
    <location>
        <begin position="215"/>
        <end position="224"/>
    </location>
</feature>
<evidence type="ECO:0000313" key="3">
    <source>
        <dbReference type="Proteomes" id="UP000319817"/>
    </source>
</evidence>
<evidence type="ECO:0000256" key="1">
    <source>
        <dbReference type="SAM" id="MobiDB-lite"/>
    </source>
</evidence>
<gene>
    <name evidence="2" type="ORF">K239x_11430</name>
</gene>
<accession>A0A517NPZ8</accession>
<name>A0A517NPZ8_9BACT</name>
<feature type="region of interest" description="Disordered" evidence="1">
    <location>
        <begin position="63"/>
        <end position="274"/>
    </location>
</feature>
<organism evidence="2 3">
    <name type="scientific">Stieleria marina</name>
    <dbReference type="NCBI Taxonomy" id="1930275"/>
    <lineage>
        <taxon>Bacteria</taxon>
        <taxon>Pseudomonadati</taxon>
        <taxon>Planctomycetota</taxon>
        <taxon>Planctomycetia</taxon>
        <taxon>Pirellulales</taxon>
        <taxon>Pirellulaceae</taxon>
        <taxon>Stieleria</taxon>
    </lineage>
</organism>
<feature type="compositionally biased region" description="Polar residues" evidence="1">
    <location>
        <begin position="1"/>
        <end position="13"/>
    </location>
</feature>
<feature type="compositionally biased region" description="Basic and acidic residues" evidence="1">
    <location>
        <begin position="233"/>
        <end position="251"/>
    </location>
</feature>
<evidence type="ECO:0000313" key="2">
    <source>
        <dbReference type="EMBL" id="QDT09198.1"/>
    </source>
</evidence>
<feature type="compositionally biased region" description="Low complexity" evidence="1">
    <location>
        <begin position="478"/>
        <end position="488"/>
    </location>
</feature>
<feature type="compositionally biased region" description="Basic and acidic residues" evidence="1">
    <location>
        <begin position="258"/>
        <end position="272"/>
    </location>
</feature>
<keyword evidence="3" id="KW-1185">Reference proteome</keyword>
<feature type="compositionally biased region" description="Basic residues" evidence="1">
    <location>
        <begin position="125"/>
        <end position="140"/>
    </location>
</feature>
<proteinExistence type="predicted"/>